<gene>
    <name evidence="1" type="ORF">Q7X28_08565</name>
</gene>
<dbReference type="Proteomes" id="UP001178281">
    <property type="component" value="Unassembled WGS sequence"/>
</dbReference>
<proteinExistence type="predicted"/>
<evidence type="ECO:0000313" key="2">
    <source>
        <dbReference type="Proteomes" id="UP001178281"/>
    </source>
</evidence>
<name>A0AA90NCQ5_9ACTN</name>
<protein>
    <recommendedName>
        <fullName evidence="3">SalK</fullName>
    </recommendedName>
</protein>
<dbReference type="InterPro" id="IPR054058">
    <property type="entry name" value="HTH_67"/>
</dbReference>
<sequence length="287" mass="31119">MSDTAVALARRAYETVEPFHVVAYFNPGINDALRDLGIDPQSFYVGARAAPIGEANAAVITAAFYNFAPALIEKSWRVARDAGLAEIDERRYRVLDEQYRQILAGIDPAEIAALATDFGALVADLPLSGRTLAAAWAASAISDEPVLALWRHISVLREWRGDNHLAELIRHGLTGLEAGVLHEADLPDPTVRRRVMGRRFFRLTRGWSEERWAAAVEDLTARGLVEGGPEDHRLTAEGMATYLDIEAGTDAISATAFGPDAAGLIDRVRPITKAVIDAGIIPGTKKT</sequence>
<organism evidence="1 2">
    <name type="scientific">Tsukamurella strandjordii</name>
    <dbReference type="NCBI Taxonomy" id="147577"/>
    <lineage>
        <taxon>Bacteria</taxon>
        <taxon>Bacillati</taxon>
        <taxon>Actinomycetota</taxon>
        <taxon>Actinomycetes</taxon>
        <taxon>Mycobacteriales</taxon>
        <taxon>Tsukamurellaceae</taxon>
        <taxon>Tsukamurella</taxon>
    </lineage>
</organism>
<accession>A0AA90NCQ5</accession>
<dbReference type="EMBL" id="JAUTIX010000003">
    <property type="protein sequence ID" value="MDP0397977.1"/>
    <property type="molecule type" value="Genomic_DNA"/>
</dbReference>
<keyword evidence="2" id="KW-1185">Reference proteome</keyword>
<dbReference type="Pfam" id="PF21863">
    <property type="entry name" value="HTH_67"/>
    <property type="match status" value="1"/>
</dbReference>
<comment type="caution">
    <text evidence="1">The sequence shown here is derived from an EMBL/GenBank/DDBJ whole genome shotgun (WGS) entry which is preliminary data.</text>
</comment>
<evidence type="ECO:0008006" key="3">
    <source>
        <dbReference type="Google" id="ProtNLM"/>
    </source>
</evidence>
<dbReference type="AlphaFoldDB" id="A0AA90NCQ5"/>
<evidence type="ECO:0000313" key="1">
    <source>
        <dbReference type="EMBL" id="MDP0397977.1"/>
    </source>
</evidence>
<dbReference type="NCBIfam" id="NF047719">
    <property type="entry name" value="SCO6745_fam_HTH"/>
    <property type="match status" value="1"/>
</dbReference>
<dbReference type="RefSeq" id="WP_305111006.1">
    <property type="nucleotide sequence ID" value="NZ_JAUTIX010000003.1"/>
</dbReference>
<reference evidence="1" key="1">
    <citation type="submission" date="2023-08" db="EMBL/GenBank/DDBJ databases">
        <title>The draft genome of Tsukamurella strandjordii strain 050030.</title>
        <authorList>
            <person name="Zhao F."/>
            <person name="Feng Y."/>
            <person name="Zong Z."/>
        </authorList>
    </citation>
    <scope>NUCLEOTIDE SEQUENCE</scope>
    <source>
        <strain evidence="1">050030</strain>
    </source>
</reference>